<proteinExistence type="predicted"/>
<protein>
    <submittedName>
        <fullName evidence="2">Uncharacterized protein</fullName>
    </submittedName>
</protein>
<name>A0ABW7F127_9BURK</name>
<evidence type="ECO:0000313" key="2">
    <source>
        <dbReference type="EMBL" id="MFG6428982.1"/>
    </source>
</evidence>
<organism evidence="2 3">
    <name type="scientific">Pelomonas parva</name>
    <dbReference type="NCBI Taxonomy" id="3299032"/>
    <lineage>
        <taxon>Bacteria</taxon>
        <taxon>Pseudomonadati</taxon>
        <taxon>Pseudomonadota</taxon>
        <taxon>Betaproteobacteria</taxon>
        <taxon>Burkholderiales</taxon>
        <taxon>Sphaerotilaceae</taxon>
        <taxon>Roseateles</taxon>
    </lineage>
</organism>
<accession>A0ABW7F127</accession>
<evidence type="ECO:0000256" key="1">
    <source>
        <dbReference type="SAM" id="MobiDB-lite"/>
    </source>
</evidence>
<reference evidence="2 3" key="1">
    <citation type="submission" date="2024-08" db="EMBL/GenBank/DDBJ databases">
        <authorList>
            <person name="Lu H."/>
        </authorList>
    </citation>
    <scope>NUCLEOTIDE SEQUENCE [LARGE SCALE GENOMIC DNA]</scope>
    <source>
        <strain evidence="2 3">LYH14W</strain>
    </source>
</reference>
<gene>
    <name evidence="2" type="ORF">ACG00Y_03610</name>
</gene>
<feature type="compositionally biased region" description="Low complexity" evidence="1">
    <location>
        <begin position="34"/>
        <end position="49"/>
    </location>
</feature>
<dbReference type="EMBL" id="JBIGHV010000001">
    <property type="protein sequence ID" value="MFG6428982.1"/>
    <property type="molecule type" value="Genomic_DNA"/>
</dbReference>
<keyword evidence="3" id="KW-1185">Reference proteome</keyword>
<sequence length="57" mass="5468">MTRLVNIGGALVAVSTALDGATTPAHPHSPQGKPACAAAATASVPTAPSLKPAPHTS</sequence>
<feature type="region of interest" description="Disordered" evidence="1">
    <location>
        <begin position="20"/>
        <end position="57"/>
    </location>
</feature>
<comment type="caution">
    <text evidence="2">The sequence shown here is derived from an EMBL/GenBank/DDBJ whole genome shotgun (WGS) entry which is preliminary data.</text>
</comment>
<dbReference type="RefSeq" id="WP_394476038.1">
    <property type="nucleotide sequence ID" value="NZ_JBIGHV010000001.1"/>
</dbReference>
<evidence type="ECO:0000313" key="3">
    <source>
        <dbReference type="Proteomes" id="UP001606210"/>
    </source>
</evidence>
<dbReference type="Proteomes" id="UP001606210">
    <property type="component" value="Unassembled WGS sequence"/>
</dbReference>